<protein>
    <recommendedName>
        <fullName evidence="4">MORN repeat variant</fullName>
    </recommendedName>
</protein>
<evidence type="ECO:0000313" key="3">
    <source>
        <dbReference type="Proteomes" id="UP000193077"/>
    </source>
</evidence>
<name>A0A1Y5RP47_9RHOB</name>
<gene>
    <name evidence="2" type="ORF">TRL7639_00602</name>
</gene>
<keyword evidence="1" id="KW-0732">Signal</keyword>
<feature type="chain" id="PRO_5011005294" description="MORN repeat variant" evidence="1">
    <location>
        <begin position="24"/>
        <end position="128"/>
    </location>
</feature>
<sequence>MARQDRTMRYLLIFLLLSGAASAAEWRLRQGDVPLTRTEVSALEGRVLTFYDDGQSRYSAGGAYSYTYSAENGGGTAFGTFEVVEDGSICTAFRNGFNRCDLFVHSKGRLVLITEKGERYPVRPEAGK</sequence>
<evidence type="ECO:0000313" key="2">
    <source>
        <dbReference type="EMBL" id="SLN21734.1"/>
    </source>
</evidence>
<dbReference type="Proteomes" id="UP000193077">
    <property type="component" value="Unassembled WGS sequence"/>
</dbReference>
<feature type="signal peptide" evidence="1">
    <location>
        <begin position="1"/>
        <end position="23"/>
    </location>
</feature>
<evidence type="ECO:0008006" key="4">
    <source>
        <dbReference type="Google" id="ProtNLM"/>
    </source>
</evidence>
<keyword evidence="3" id="KW-1185">Reference proteome</keyword>
<dbReference type="AlphaFoldDB" id="A0A1Y5RP47"/>
<organism evidence="2 3">
    <name type="scientific">Falsiruegeria litorea R37</name>
    <dbReference type="NCBI Taxonomy" id="1200284"/>
    <lineage>
        <taxon>Bacteria</taxon>
        <taxon>Pseudomonadati</taxon>
        <taxon>Pseudomonadota</taxon>
        <taxon>Alphaproteobacteria</taxon>
        <taxon>Rhodobacterales</taxon>
        <taxon>Roseobacteraceae</taxon>
        <taxon>Falsiruegeria</taxon>
    </lineage>
</organism>
<accession>A0A1Y5RP47</accession>
<reference evidence="2 3" key="1">
    <citation type="submission" date="2017-03" db="EMBL/GenBank/DDBJ databases">
        <authorList>
            <person name="Afonso C.L."/>
            <person name="Miller P.J."/>
            <person name="Scott M.A."/>
            <person name="Spackman E."/>
            <person name="Goraichik I."/>
            <person name="Dimitrov K.M."/>
            <person name="Suarez D.L."/>
            <person name="Swayne D.E."/>
        </authorList>
    </citation>
    <scope>NUCLEOTIDE SEQUENCE [LARGE SCALE GENOMIC DNA]</scope>
    <source>
        <strain evidence="2 3">CECT 7639</strain>
    </source>
</reference>
<proteinExistence type="predicted"/>
<dbReference type="EMBL" id="FWFO01000001">
    <property type="protein sequence ID" value="SLN21734.1"/>
    <property type="molecule type" value="Genomic_DNA"/>
</dbReference>
<evidence type="ECO:0000256" key="1">
    <source>
        <dbReference type="SAM" id="SignalP"/>
    </source>
</evidence>